<dbReference type="Proteomes" id="UP001174136">
    <property type="component" value="Unassembled WGS sequence"/>
</dbReference>
<accession>A0AA47P974</accession>
<dbReference type="GO" id="GO:0005615">
    <property type="term" value="C:extracellular space"/>
    <property type="evidence" value="ECO:0007669"/>
    <property type="project" value="UniProtKB-KW"/>
</dbReference>
<evidence type="ECO:0000256" key="3">
    <source>
        <dbReference type="ARBA" id="ARBA00022514"/>
    </source>
</evidence>
<keyword evidence="9" id="KW-1185">Reference proteome</keyword>
<feature type="domain" description="Chemokine interleukin-8-like" evidence="7">
    <location>
        <begin position="34"/>
        <end position="95"/>
    </location>
</feature>
<dbReference type="PRINTS" id="PR00436">
    <property type="entry name" value="INTERLEUKIN8"/>
</dbReference>
<dbReference type="GO" id="GO:0008009">
    <property type="term" value="F:chemokine activity"/>
    <property type="evidence" value="ECO:0007669"/>
    <property type="project" value="InterPro"/>
</dbReference>
<evidence type="ECO:0000256" key="6">
    <source>
        <dbReference type="SAM" id="SignalP"/>
    </source>
</evidence>
<evidence type="ECO:0000256" key="4">
    <source>
        <dbReference type="ARBA" id="ARBA00022525"/>
    </source>
</evidence>
<dbReference type="GO" id="GO:0042056">
    <property type="term" value="F:chemoattractant activity"/>
    <property type="evidence" value="ECO:0007669"/>
    <property type="project" value="UniProtKB-ARBA"/>
</dbReference>
<sequence>MKMTSSKITISTLLVLLALLTITEGIRVRGLGIELGCRCNQTESRPIGRHIKKVEINPANSHCEDSEIIATLKKTGQEVCLDPEAPWVKSIIVRMMSSATLKKTGQEVCLDPEAPWVKSIIVRMMSSLHPPARNHGNRYQGIVVLYNRISRGVIFGVWRCRRIMYASSPHHIYLSPGIADIIHSMTYVHANIICSSNWSHKIQINGHFGLTQQEVEELTLSLLFLSVPEAQNEHVFSKNYSIHIKQPL</sequence>
<dbReference type="PANTHER" id="PTHR12015">
    <property type="entry name" value="SMALL INDUCIBLE CYTOKINE A"/>
    <property type="match status" value="1"/>
</dbReference>
<comment type="similarity">
    <text evidence="2">Belongs to the intercrine alpha (chemokine CxC) family.</text>
</comment>
<evidence type="ECO:0000256" key="5">
    <source>
        <dbReference type="ARBA" id="ARBA00054901"/>
    </source>
</evidence>
<gene>
    <name evidence="8" type="primary">CXCL8_3</name>
    <name evidence="8" type="ORF">N1851_001754</name>
</gene>
<dbReference type="InterPro" id="IPR039809">
    <property type="entry name" value="Chemokine_b/g/d"/>
</dbReference>
<keyword evidence="3" id="KW-0202">Cytokine</keyword>
<dbReference type="GO" id="GO:0006952">
    <property type="term" value="P:defense response"/>
    <property type="evidence" value="ECO:0007669"/>
    <property type="project" value="InterPro"/>
</dbReference>
<dbReference type="GO" id="GO:0006955">
    <property type="term" value="P:immune response"/>
    <property type="evidence" value="ECO:0007669"/>
    <property type="project" value="InterPro"/>
</dbReference>
<feature type="signal peptide" evidence="6">
    <location>
        <begin position="1"/>
        <end position="25"/>
    </location>
</feature>
<dbReference type="InterPro" id="IPR036048">
    <property type="entry name" value="Interleukin_8-like_sf"/>
</dbReference>
<keyword evidence="6" id="KW-0732">Signal</keyword>
<dbReference type="InterPro" id="IPR001089">
    <property type="entry name" value="Chemokine_CXC"/>
</dbReference>
<name>A0AA47P974_MERPO</name>
<dbReference type="SUPFAM" id="SSF54117">
    <property type="entry name" value="Interleukin 8-like chemokines"/>
    <property type="match status" value="2"/>
</dbReference>
<organism evidence="8 9">
    <name type="scientific">Merluccius polli</name>
    <name type="common">Benguela hake</name>
    <name type="synonym">Merluccius cadenati</name>
    <dbReference type="NCBI Taxonomy" id="89951"/>
    <lineage>
        <taxon>Eukaryota</taxon>
        <taxon>Metazoa</taxon>
        <taxon>Chordata</taxon>
        <taxon>Craniata</taxon>
        <taxon>Vertebrata</taxon>
        <taxon>Euteleostomi</taxon>
        <taxon>Actinopterygii</taxon>
        <taxon>Neopterygii</taxon>
        <taxon>Teleostei</taxon>
        <taxon>Neoteleostei</taxon>
        <taxon>Acanthomorphata</taxon>
        <taxon>Zeiogadaria</taxon>
        <taxon>Gadariae</taxon>
        <taxon>Gadiformes</taxon>
        <taxon>Gadoidei</taxon>
        <taxon>Merlucciidae</taxon>
        <taxon>Merluccius</taxon>
    </lineage>
</organism>
<reference evidence="8" key="1">
    <citation type="journal article" date="2023" name="Front. Mar. Sci.">
        <title>A new Merluccius polli reference genome to investigate the effects of global change in West African waters.</title>
        <authorList>
            <person name="Mateo J.L."/>
            <person name="Blanco-Fernandez C."/>
            <person name="Garcia-Vazquez E."/>
            <person name="Machado-Schiaffino G."/>
        </authorList>
    </citation>
    <scope>NUCLEOTIDE SEQUENCE</scope>
    <source>
        <strain evidence="8">C29</strain>
        <tissue evidence="8">Fin</tissue>
    </source>
</reference>
<protein>
    <submittedName>
        <fullName evidence="8">Interleukin-8</fullName>
    </submittedName>
</protein>
<feature type="chain" id="PRO_5041414762" evidence="6">
    <location>
        <begin position="26"/>
        <end position="248"/>
    </location>
</feature>
<dbReference type="CDD" id="cd00273">
    <property type="entry name" value="Chemokine_CXC"/>
    <property type="match status" value="1"/>
</dbReference>
<comment type="subcellular location">
    <subcellularLocation>
        <location evidence="1">Secreted</location>
    </subcellularLocation>
</comment>
<dbReference type="PANTHER" id="PTHR12015:SF198">
    <property type="entry name" value="PLATELET BASIC PROTEIN"/>
    <property type="match status" value="1"/>
</dbReference>
<evidence type="ECO:0000256" key="1">
    <source>
        <dbReference type="ARBA" id="ARBA00004613"/>
    </source>
</evidence>
<dbReference type="AlphaFoldDB" id="A0AA47P974"/>
<dbReference type="SMART" id="SM00199">
    <property type="entry name" value="SCY"/>
    <property type="match status" value="1"/>
</dbReference>
<evidence type="ECO:0000313" key="8">
    <source>
        <dbReference type="EMBL" id="KAK0155751.1"/>
    </source>
</evidence>
<dbReference type="InterPro" id="IPR033899">
    <property type="entry name" value="CXC_Chemokine_domain"/>
</dbReference>
<dbReference type="FunFam" id="2.40.50.40:FF:000004">
    <property type="entry name" value="C-X-C motif chemokine"/>
    <property type="match status" value="1"/>
</dbReference>
<dbReference type="PRINTS" id="PR00437">
    <property type="entry name" value="SMALLCYTKCXC"/>
</dbReference>
<comment type="function">
    <text evidence="5">Ligand for cxcr3.2. Chemotactic for macrophages.</text>
</comment>
<evidence type="ECO:0000259" key="7">
    <source>
        <dbReference type="SMART" id="SM00199"/>
    </source>
</evidence>
<dbReference type="Pfam" id="PF00048">
    <property type="entry name" value="IL8"/>
    <property type="match status" value="2"/>
</dbReference>
<evidence type="ECO:0000256" key="2">
    <source>
        <dbReference type="ARBA" id="ARBA00010665"/>
    </source>
</evidence>
<keyword evidence="4" id="KW-0964">Secreted</keyword>
<proteinExistence type="inferred from homology"/>
<dbReference type="EMBL" id="JAOPHQ010000110">
    <property type="protein sequence ID" value="KAK0155751.1"/>
    <property type="molecule type" value="Genomic_DNA"/>
</dbReference>
<comment type="caution">
    <text evidence="8">The sequence shown here is derived from an EMBL/GenBank/DDBJ whole genome shotgun (WGS) entry which is preliminary data.</text>
</comment>
<evidence type="ECO:0000313" key="9">
    <source>
        <dbReference type="Proteomes" id="UP001174136"/>
    </source>
</evidence>
<dbReference type="Gene3D" id="2.40.50.40">
    <property type="match status" value="2"/>
</dbReference>
<dbReference type="InterPro" id="IPR001811">
    <property type="entry name" value="Chemokine_IL8-like_dom"/>
</dbReference>